<proteinExistence type="inferred from homology"/>
<dbReference type="GO" id="GO:0016020">
    <property type="term" value="C:membrane"/>
    <property type="evidence" value="ECO:0007669"/>
    <property type="project" value="UniProtKB-SubCell"/>
</dbReference>
<evidence type="ECO:0000256" key="5">
    <source>
        <dbReference type="ARBA" id="ARBA00023136"/>
    </source>
</evidence>
<organism evidence="7">
    <name type="scientific">mine drainage metagenome</name>
    <dbReference type="NCBI Taxonomy" id="410659"/>
    <lineage>
        <taxon>unclassified sequences</taxon>
        <taxon>metagenomes</taxon>
        <taxon>ecological metagenomes</taxon>
    </lineage>
</organism>
<evidence type="ECO:0000256" key="4">
    <source>
        <dbReference type="ARBA" id="ARBA00022989"/>
    </source>
</evidence>
<evidence type="ECO:0000256" key="6">
    <source>
        <dbReference type="SAM" id="Phobius"/>
    </source>
</evidence>
<reference evidence="7" key="1">
    <citation type="submission" date="2013-08" db="EMBL/GenBank/DDBJ databases">
        <authorList>
            <person name="Mendez C."/>
            <person name="Richter M."/>
            <person name="Ferrer M."/>
            <person name="Sanchez J."/>
        </authorList>
    </citation>
    <scope>NUCLEOTIDE SEQUENCE</scope>
</reference>
<evidence type="ECO:0000256" key="1">
    <source>
        <dbReference type="ARBA" id="ARBA00004141"/>
    </source>
</evidence>
<comment type="subcellular location">
    <subcellularLocation>
        <location evidence="1">Membrane</location>
        <topology evidence="1">Multi-pass membrane protein</topology>
    </subcellularLocation>
</comment>
<dbReference type="Pfam" id="PF01940">
    <property type="entry name" value="DUF92"/>
    <property type="match status" value="1"/>
</dbReference>
<keyword evidence="5 6" id="KW-0472">Membrane</keyword>
<dbReference type="InterPro" id="IPR002794">
    <property type="entry name" value="DUF92_TMEM19"/>
</dbReference>
<protein>
    <submittedName>
        <fullName evidence="7">Membrane protein containing DUF92, transmembrane</fullName>
    </submittedName>
</protein>
<name>T0YKK6_9ZZZZ</name>
<dbReference type="AlphaFoldDB" id="T0YKK6"/>
<dbReference type="EMBL" id="AUZZ01009425">
    <property type="protein sequence ID" value="EQD33658.1"/>
    <property type="molecule type" value="Genomic_DNA"/>
</dbReference>
<keyword evidence="4 6" id="KW-1133">Transmembrane helix</keyword>
<evidence type="ECO:0000256" key="2">
    <source>
        <dbReference type="ARBA" id="ARBA00009012"/>
    </source>
</evidence>
<comment type="similarity">
    <text evidence="2">Belongs to the TMEM19 family.</text>
</comment>
<feature type="non-terminal residue" evidence="7">
    <location>
        <position position="1"/>
    </location>
</feature>
<sequence length="83" mass="8026">VGALSIGALGALLFRLFATPSPSAAFLVGVATAAGFLGCQVDSLLGELLENRGYLTKGSTNFLGMLAAVAIAAACVAAVGGGL</sequence>
<evidence type="ECO:0000313" key="7">
    <source>
        <dbReference type="EMBL" id="EQD33658.1"/>
    </source>
</evidence>
<gene>
    <name evidence="7" type="ORF">B2A_13039</name>
</gene>
<keyword evidence="3 6" id="KW-0812">Transmembrane</keyword>
<feature type="transmembrane region" description="Helical" evidence="6">
    <location>
        <begin position="61"/>
        <end position="80"/>
    </location>
</feature>
<reference evidence="7" key="2">
    <citation type="journal article" date="2014" name="ISME J.">
        <title>Microbial stratification in low pH oxic and suboxic macroscopic growths along an acid mine drainage.</title>
        <authorList>
            <person name="Mendez-Garcia C."/>
            <person name="Mesa V."/>
            <person name="Sprenger R.R."/>
            <person name="Richter M."/>
            <person name="Diez M.S."/>
            <person name="Solano J."/>
            <person name="Bargiela R."/>
            <person name="Golyshina O.V."/>
            <person name="Manteca A."/>
            <person name="Ramos J.L."/>
            <person name="Gallego J.R."/>
            <person name="Llorente I."/>
            <person name="Martins Dos Santos V.A."/>
            <person name="Jensen O.N."/>
            <person name="Pelaez A.I."/>
            <person name="Sanchez J."/>
            <person name="Ferrer M."/>
        </authorList>
    </citation>
    <scope>NUCLEOTIDE SEQUENCE</scope>
</reference>
<evidence type="ECO:0000256" key="3">
    <source>
        <dbReference type="ARBA" id="ARBA00022692"/>
    </source>
</evidence>
<comment type="caution">
    <text evidence="7">The sequence shown here is derived from an EMBL/GenBank/DDBJ whole genome shotgun (WGS) entry which is preliminary data.</text>
</comment>
<accession>T0YKK6</accession>